<dbReference type="Proteomes" id="UP001230188">
    <property type="component" value="Unassembled WGS sequence"/>
</dbReference>
<evidence type="ECO:0000256" key="3">
    <source>
        <dbReference type="RuleBase" id="RU000363"/>
    </source>
</evidence>
<dbReference type="SUPFAM" id="SSF51735">
    <property type="entry name" value="NAD(P)-binding Rossmann-fold domains"/>
    <property type="match status" value="1"/>
</dbReference>
<accession>A0AAD7XJZ0</accession>
<dbReference type="GO" id="GO:0016491">
    <property type="term" value="F:oxidoreductase activity"/>
    <property type="evidence" value="ECO:0007669"/>
    <property type="project" value="UniProtKB-KW"/>
</dbReference>
<keyword evidence="2" id="KW-0560">Oxidoreductase</keyword>
<dbReference type="Gene3D" id="3.40.50.720">
    <property type="entry name" value="NAD(P)-binding Rossmann-like Domain"/>
    <property type="match status" value="1"/>
</dbReference>
<dbReference type="PRINTS" id="PR00080">
    <property type="entry name" value="SDRFAMILY"/>
</dbReference>
<organism evidence="4 5">
    <name type="scientific">Chrysophaeum taylorii</name>
    <dbReference type="NCBI Taxonomy" id="2483200"/>
    <lineage>
        <taxon>Eukaryota</taxon>
        <taxon>Sar</taxon>
        <taxon>Stramenopiles</taxon>
        <taxon>Ochrophyta</taxon>
        <taxon>Pelagophyceae</taxon>
        <taxon>Pelagomonadales</taxon>
        <taxon>Pelagomonadaceae</taxon>
        <taxon>Chrysophaeum</taxon>
    </lineage>
</organism>
<comment type="similarity">
    <text evidence="1 3">Belongs to the short-chain dehydrogenases/reductases (SDR) family.</text>
</comment>
<dbReference type="PANTHER" id="PTHR43976">
    <property type="entry name" value="SHORT CHAIN DEHYDROGENASE"/>
    <property type="match status" value="1"/>
</dbReference>
<protein>
    <recommendedName>
        <fullName evidence="6">Short-chain dehydrogenase/reductase</fullName>
    </recommendedName>
</protein>
<evidence type="ECO:0000313" key="4">
    <source>
        <dbReference type="EMBL" id="KAJ8598950.1"/>
    </source>
</evidence>
<dbReference type="AlphaFoldDB" id="A0AAD7XJZ0"/>
<sequence>MTAEAFASKDWNVVATMRNPEKETDLKTLPNVSVLHLDVQKAETIEAAVSEVIAKFGSIDVLINNAGYGSLGFFEGTPIDEIQRQYDVNVFGVMRVTQVVLPHMRKAKGGTIVNVSSVAGGHTNALGSVYYSSKWALEAWTECLSYELLPLGIQLKLVQPGGFKTDFGSRSLVFSAPPPDVPEYQPMMEKVQKSMVDALLDLPDPNPVVPDAIYLAATEGDPAKLRYPVYVDGDPYGTLYALRKEKGPDAQYQAVLAAQQE</sequence>
<dbReference type="PRINTS" id="PR00081">
    <property type="entry name" value="GDHRDH"/>
</dbReference>
<evidence type="ECO:0000256" key="1">
    <source>
        <dbReference type="ARBA" id="ARBA00006484"/>
    </source>
</evidence>
<evidence type="ECO:0000313" key="5">
    <source>
        <dbReference type="Proteomes" id="UP001230188"/>
    </source>
</evidence>
<dbReference type="InterPro" id="IPR002347">
    <property type="entry name" value="SDR_fam"/>
</dbReference>
<evidence type="ECO:0008006" key="6">
    <source>
        <dbReference type="Google" id="ProtNLM"/>
    </source>
</evidence>
<comment type="caution">
    <text evidence="4">The sequence shown here is derived from an EMBL/GenBank/DDBJ whole genome shotgun (WGS) entry which is preliminary data.</text>
</comment>
<dbReference type="CDD" id="cd05374">
    <property type="entry name" value="17beta-HSD-like_SDR_c"/>
    <property type="match status" value="1"/>
</dbReference>
<evidence type="ECO:0000256" key="2">
    <source>
        <dbReference type="ARBA" id="ARBA00023002"/>
    </source>
</evidence>
<gene>
    <name evidence="4" type="ORF">CTAYLR_009648</name>
</gene>
<dbReference type="InterPro" id="IPR036291">
    <property type="entry name" value="NAD(P)-bd_dom_sf"/>
</dbReference>
<dbReference type="Pfam" id="PF00106">
    <property type="entry name" value="adh_short"/>
    <property type="match status" value="1"/>
</dbReference>
<dbReference type="PANTHER" id="PTHR43976:SF16">
    <property type="entry name" value="SHORT-CHAIN DEHYDROGENASE_REDUCTASE FAMILY PROTEIN"/>
    <property type="match status" value="1"/>
</dbReference>
<keyword evidence="5" id="KW-1185">Reference proteome</keyword>
<dbReference type="EMBL" id="JAQMWT010000614">
    <property type="protein sequence ID" value="KAJ8598950.1"/>
    <property type="molecule type" value="Genomic_DNA"/>
</dbReference>
<dbReference type="InterPro" id="IPR051911">
    <property type="entry name" value="SDR_oxidoreductase"/>
</dbReference>
<reference evidence="4" key="1">
    <citation type="submission" date="2023-01" db="EMBL/GenBank/DDBJ databases">
        <title>Metagenome sequencing of chrysophaentin producing Chrysophaeum taylorii.</title>
        <authorList>
            <person name="Davison J."/>
            <person name="Bewley C."/>
        </authorList>
    </citation>
    <scope>NUCLEOTIDE SEQUENCE</scope>
    <source>
        <strain evidence="4">NIES-1699</strain>
    </source>
</reference>
<name>A0AAD7XJZ0_9STRA</name>
<proteinExistence type="inferred from homology"/>